<protein>
    <submittedName>
        <fullName evidence="2">Uncharacterized protein</fullName>
    </submittedName>
</protein>
<dbReference type="Proteomes" id="UP001152888">
    <property type="component" value="Unassembled WGS sequence"/>
</dbReference>
<comment type="caution">
    <text evidence="2">The sequence shown here is derived from an EMBL/GenBank/DDBJ whole genome shotgun (WGS) entry which is preliminary data.</text>
</comment>
<keyword evidence="3" id="KW-1185">Reference proteome</keyword>
<organism evidence="2 3">
    <name type="scientific">Acanthoscelides obtectus</name>
    <name type="common">Bean weevil</name>
    <name type="synonym">Bruchus obtectus</name>
    <dbReference type="NCBI Taxonomy" id="200917"/>
    <lineage>
        <taxon>Eukaryota</taxon>
        <taxon>Metazoa</taxon>
        <taxon>Ecdysozoa</taxon>
        <taxon>Arthropoda</taxon>
        <taxon>Hexapoda</taxon>
        <taxon>Insecta</taxon>
        <taxon>Pterygota</taxon>
        <taxon>Neoptera</taxon>
        <taxon>Endopterygota</taxon>
        <taxon>Coleoptera</taxon>
        <taxon>Polyphaga</taxon>
        <taxon>Cucujiformia</taxon>
        <taxon>Chrysomeloidea</taxon>
        <taxon>Chrysomelidae</taxon>
        <taxon>Bruchinae</taxon>
        <taxon>Bruchini</taxon>
        <taxon>Acanthoscelides</taxon>
    </lineage>
</organism>
<accession>A0A9P0PKF1</accession>
<dbReference type="AlphaFoldDB" id="A0A9P0PKF1"/>
<dbReference type="EMBL" id="CAKOFQ010007018">
    <property type="protein sequence ID" value="CAH1987421.1"/>
    <property type="molecule type" value="Genomic_DNA"/>
</dbReference>
<gene>
    <name evidence="2" type="ORF">ACAOBT_LOCUS17837</name>
</gene>
<evidence type="ECO:0000313" key="2">
    <source>
        <dbReference type="EMBL" id="CAH1987421.1"/>
    </source>
</evidence>
<evidence type="ECO:0000256" key="1">
    <source>
        <dbReference type="SAM" id="MobiDB-lite"/>
    </source>
</evidence>
<name>A0A9P0PKF1_ACAOB</name>
<sequence length="201" mass="22968">MYWLSLIIPISNYITKSRKSKRQYMQITNSPCLNEIRTVTLSNNHGTSRSQIVSPDVTLAIRLFGTRCGDRGRRHDVQRRSSSLRNWRRTEGALTPTPPPRASRRQAATSRLDAHAWPPKNSEKTISSVFTIKNLTFFTVLLQDGPYVNPHDHMKNIYSGVYGSYHRKPESEVANFRIRSLDLRQDLPVIVGTAMTRCSNP</sequence>
<proteinExistence type="predicted"/>
<feature type="region of interest" description="Disordered" evidence="1">
    <location>
        <begin position="71"/>
        <end position="118"/>
    </location>
</feature>
<evidence type="ECO:0000313" key="3">
    <source>
        <dbReference type="Proteomes" id="UP001152888"/>
    </source>
</evidence>
<reference evidence="2" key="1">
    <citation type="submission" date="2022-03" db="EMBL/GenBank/DDBJ databases">
        <authorList>
            <person name="Sayadi A."/>
        </authorList>
    </citation>
    <scope>NUCLEOTIDE SEQUENCE</scope>
</reference>